<dbReference type="AlphaFoldDB" id="A0A1T4V2J1"/>
<dbReference type="GO" id="GO:0016810">
    <property type="term" value="F:hydrolase activity, acting on carbon-nitrogen (but not peptide) bonds"/>
    <property type="evidence" value="ECO:0007669"/>
    <property type="project" value="InterPro"/>
</dbReference>
<evidence type="ECO:0000259" key="2">
    <source>
        <dbReference type="Pfam" id="PF01522"/>
    </source>
</evidence>
<dbReference type="SUPFAM" id="SSF88713">
    <property type="entry name" value="Glycoside hydrolase/deacetylase"/>
    <property type="match status" value="1"/>
</dbReference>
<evidence type="ECO:0000256" key="1">
    <source>
        <dbReference type="ARBA" id="ARBA00022801"/>
    </source>
</evidence>
<dbReference type="GO" id="GO:0004553">
    <property type="term" value="F:hydrolase activity, hydrolyzing O-glycosyl compounds"/>
    <property type="evidence" value="ECO:0007669"/>
    <property type="project" value="InterPro"/>
</dbReference>
<dbReference type="Gene3D" id="2.10.10.20">
    <property type="entry name" value="Carbohydrate-binding module superfamily 5/12"/>
    <property type="match status" value="1"/>
</dbReference>
<dbReference type="InterPro" id="IPR011330">
    <property type="entry name" value="Glyco_hydro/deAcase_b/a-brl"/>
</dbReference>
<proteinExistence type="predicted"/>
<organism evidence="4 5">
    <name type="scientific">Enterovibrio nigricans DSM 22720</name>
    <dbReference type="NCBI Taxonomy" id="1121868"/>
    <lineage>
        <taxon>Bacteria</taxon>
        <taxon>Pseudomonadati</taxon>
        <taxon>Pseudomonadota</taxon>
        <taxon>Gammaproteobacteria</taxon>
        <taxon>Vibrionales</taxon>
        <taxon>Vibrionaceae</taxon>
        <taxon>Enterovibrio</taxon>
    </lineage>
</organism>
<dbReference type="InterPro" id="IPR052740">
    <property type="entry name" value="CE4"/>
</dbReference>
<accession>A0A1T4V2J1</accession>
<keyword evidence="5" id="KW-1185">Reference proteome</keyword>
<protein>
    <submittedName>
        <fullName evidence="4">Carbohydrate binding domain-containing protein</fullName>
    </submittedName>
</protein>
<dbReference type="InterPro" id="IPR036573">
    <property type="entry name" value="CBM_sf_5/12"/>
</dbReference>
<feature type="domain" description="Chitin-binding type-3" evidence="3">
    <location>
        <begin position="401"/>
        <end position="440"/>
    </location>
</feature>
<sequence length="451" mass="50731">MRILDWQFGCLTTKELGKSMCLIPLLITSASHAESVHPPSQVSPITVSETPMFVSLGFDDNNDVDGLSWVLDQLSRYKNPAGSDRFADKPLAASFFMLCGLSRDNSEILNLWRRAQDNGHEVANHTETHQDDKVNWNPLESWMTPEQWQEEVSLCNALLSSSVEQGGIGVDTVSGFRAPFLTYDDDTLQALITNGIKYDASFPAGITPSHDGTNNFWPYTLDEGSPEHDIGANEGWKPAISNYPRLWEIPLHTLIVPPDELMAHYGLDYSLRDKVAERVAWFDHASGKGDNFDWNLYAEPAWGAAGLSGDDVFAIYAYNLDLRLQGNKAPLVLGLHSAFYGYLNGQEHFGMPGSTVESRRDTLVRFIEYALSKPAVRLISHIDLIEWMESPEPLTICPTEAWDVYKTYQKGDLVKYQKKNYVAKWWTTQQVPALYENSPWEEVVACTSLPR</sequence>
<dbReference type="Pfam" id="PF01522">
    <property type="entry name" value="Polysacc_deac_1"/>
    <property type="match status" value="1"/>
</dbReference>
<dbReference type="PANTHER" id="PTHR45985">
    <property type="match status" value="1"/>
</dbReference>
<dbReference type="SUPFAM" id="SSF51055">
    <property type="entry name" value="Carbohydrate binding domain"/>
    <property type="match status" value="1"/>
</dbReference>
<evidence type="ECO:0000313" key="4">
    <source>
        <dbReference type="EMBL" id="SKA59138.1"/>
    </source>
</evidence>
<dbReference type="InterPro" id="IPR002509">
    <property type="entry name" value="NODB_dom"/>
</dbReference>
<dbReference type="PANTHER" id="PTHR45985:SF3">
    <property type="entry name" value="CHITIN DEACETYLASE-LIKE 4"/>
    <property type="match status" value="1"/>
</dbReference>
<dbReference type="GO" id="GO:0005975">
    <property type="term" value="P:carbohydrate metabolic process"/>
    <property type="evidence" value="ECO:0007669"/>
    <property type="project" value="InterPro"/>
</dbReference>
<name>A0A1T4V2J1_9GAMM</name>
<dbReference type="CDD" id="cd12215">
    <property type="entry name" value="ChiC_BD"/>
    <property type="match status" value="1"/>
</dbReference>
<feature type="domain" description="NodB homology" evidence="2">
    <location>
        <begin position="80"/>
        <end position="198"/>
    </location>
</feature>
<dbReference type="GO" id="GO:0005576">
    <property type="term" value="C:extracellular region"/>
    <property type="evidence" value="ECO:0007669"/>
    <property type="project" value="InterPro"/>
</dbReference>
<dbReference type="Pfam" id="PF02839">
    <property type="entry name" value="CBM_5_12"/>
    <property type="match status" value="1"/>
</dbReference>
<dbReference type="Proteomes" id="UP000190162">
    <property type="component" value="Unassembled WGS sequence"/>
</dbReference>
<keyword evidence="1" id="KW-0378">Hydrolase</keyword>
<dbReference type="Gene3D" id="3.20.20.370">
    <property type="entry name" value="Glycoside hydrolase/deacetylase"/>
    <property type="match status" value="1"/>
</dbReference>
<reference evidence="5" key="1">
    <citation type="submission" date="2017-02" db="EMBL/GenBank/DDBJ databases">
        <authorList>
            <person name="Varghese N."/>
            <person name="Submissions S."/>
        </authorList>
    </citation>
    <scope>NUCLEOTIDE SEQUENCE [LARGE SCALE GENOMIC DNA]</scope>
    <source>
        <strain evidence="5">DSM 22720</strain>
    </source>
</reference>
<evidence type="ECO:0000259" key="3">
    <source>
        <dbReference type="Pfam" id="PF02839"/>
    </source>
</evidence>
<gene>
    <name evidence="4" type="ORF">SAMN02745132_03069</name>
</gene>
<dbReference type="EMBL" id="FUXU01000044">
    <property type="protein sequence ID" value="SKA59138.1"/>
    <property type="molecule type" value="Genomic_DNA"/>
</dbReference>
<dbReference type="GO" id="GO:0030246">
    <property type="term" value="F:carbohydrate binding"/>
    <property type="evidence" value="ECO:0007669"/>
    <property type="project" value="InterPro"/>
</dbReference>
<evidence type="ECO:0000313" key="5">
    <source>
        <dbReference type="Proteomes" id="UP000190162"/>
    </source>
</evidence>
<dbReference type="InterPro" id="IPR003610">
    <property type="entry name" value="CBM5/12"/>
</dbReference>